<dbReference type="PANTHER" id="PTHR34296:SF2">
    <property type="entry name" value="ABC TRANSPORTER GUANOSINE-BINDING PROTEIN NUPN"/>
    <property type="match status" value="1"/>
</dbReference>
<feature type="signal peptide" evidence="6">
    <location>
        <begin position="1"/>
        <end position="21"/>
    </location>
</feature>
<dbReference type="RefSeq" id="WP_186962858.1">
    <property type="nucleotide sequence ID" value="NZ_JACOPR010000001.1"/>
</dbReference>
<name>A0ABR7HPT9_9FIRM</name>
<dbReference type="Gene3D" id="3.40.50.2300">
    <property type="match status" value="2"/>
</dbReference>
<keyword evidence="3 6" id="KW-0732">Signal</keyword>
<reference evidence="8 9" key="1">
    <citation type="submission" date="2020-08" db="EMBL/GenBank/DDBJ databases">
        <title>Genome public.</title>
        <authorList>
            <person name="Liu C."/>
            <person name="Sun Q."/>
        </authorList>
    </citation>
    <scope>NUCLEOTIDE SEQUENCE [LARGE SCALE GENOMIC DNA]</scope>
    <source>
        <strain evidence="8 9">New-38</strain>
    </source>
</reference>
<protein>
    <submittedName>
        <fullName evidence="8">BMP family protein</fullName>
    </submittedName>
</protein>
<dbReference type="PANTHER" id="PTHR34296">
    <property type="entry name" value="TRANSCRIPTIONAL ACTIVATOR PROTEIN MED"/>
    <property type="match status" value="1"/>
</dbReference>
<keyword evidence="4" id="KW-0472">Membrane</keyword>
<keyword evidence="2" id="KW-1003">Cell membrane</keyword>
<dbReference type="InterPro" id="IPR003760">
    <property type="entry name" value="PnrA-like"/>
</dbReference>
<evidence type="ECO:0000256" key="2">
    <source>
        <dbReference type="ARBA" id="ARBA00022475"/>
    </source>
</evidence>
<keyword evidence="5" id="KW-0449">Lipoprotein</keyword>
<accession>A0ABR7HPT9</accession>
<evidence type="ECO:0000259" key="7">
    <source>
        <dbReference type="Pfam" id="PF02608"/>
    </source>
</evidence>
<dbReference type="PROSITE" id="PS51257">
    <property type="entry name" value="PROKAR_LIPOPROTEIN"/>
    <property type="match status" value="1"/>
</dbReference>
<evidence type="ECO:0000256" key="3">
    <source>
        <dbReference type="ARBA" id="ARBA00022729"/>
    </source>
</evidence>
<dbReference type="EMBL" id="JACOPR010000001">
    <property type="protein sequence ID" value="MBC5729533.1"/>
    <property type="molecule type" value="Genomic_DNA"/>
</dbReference>
<evidence type="ECO:0000313" key="8">
    <source>
        <dbReference type="EMBL" id="MBC5729533.1"/>
    </source>
</evidence>
<dbReference type="InterPro" id="IPR050957">
    <property type="entry name" value="BMP_lipoprotein"/>
</dbReference>
<evidence type="ECO:0000313" key="9">
    <source>
        <dbReference type="Proteomes" id="UP000660021"/>
    </source>
</evidence>
<evidence type="ECO:0000256" key="6">
    <source>
        <dbReference type="SAM" id="SignalP"/>
    </source>
</evidence>
<feature type="chain" id="PRO_5047327084" evidence="6">
    <location>
        <begin position="22"/>
        <end position="350"/>
    </location>
</feature>
<evidence type="ECO:0000256" key="5">
    <source>
        <dbReference type="ARBA" id="ARBA00023288"/>
    </source>
</evidence>
<comment type="subcellular location">
    <subcellularLocation>
        <location evidence="1">Cell membrane</location>
    </subcellularLocation>
</comment>
<comment type="caution">
    <text evidence="8">The sequence shown here is derived from an EMBL/GenBank/DDBJ whole genome shotgun (WGS) entry which is preliminary data.</text>
</comment>
<feature type="domain" description="ABC transporter substrate-binding protein PnrA-like" evidence="7">
    <location>
        <begin position="44"/>
        <end position="334"/>
    </location>
</feature>
<evidence type="ECO:0000256" key="1">
    <source>
        <dbReference type="ARBA" id="ARBA00004236"/>
    </source>
</evidence>
<proteinExistence type="predicted"/>
<sequence>MKKLIPLILSGALLLGTAACGGGTSTTPEGSTPPAEGGSEASDVKIGILIPGSPTDGGFSQQGAEAGKKLEENYGYEVATVEAGTADVIKSEAETMAAEGYKIVFGHGGQCSAPFAEICEDYPDTWFVTFGGTEIRDNLFPVCMCAEEGTYVLGVAAGMMTQTDNIAFTLGGDYPAYTKTTMGFALGAKSVNPDLKIQEAVLSSPDSNECYETTMNQIKSGADFILSNSNEGQAGAMKAVGESENVYTFGCLGNFFDMAPGKVLGNIIGDYNVGYDEATKAIMEGTAEAEIMYLTIANGCVSVEWNSDIPLPEDVQAAVDQAYEDIKSGKIDVPNEYEQDAAKEQLASYN</sequence>
<evidence type="ECO:0000256" key="4">
    <source>
        <dbReference type="ARBA" id="ARBA00023136"/>
    </source>
</evidence>
<dbReference type="Pfam" id="PF02608">
    <property type="entry name" value="Bmp"/>
    <property type="match status" value="1"/>
</dbReference>
<keyword evidence="9" id="KW-1185">Reference proteome</keyword>
<dbReference type="Proteomes" id="UP000660021">
    <property type="component" value="Unassembled WGS sequence"/>
</dbReference>
<dbReference type="CDD" id="cd06304">
    <property type="entry name" value="PBP1_BmpA_Med_PnrA-like"/>
    <property type="match status" value="1"/>
</dbReference>
<organism evidence="8 9">
    <name type="scientific">Pseudoflavonifractor hominis</name>
    <dbReference type="NCBI Taxonomy" id="2763059"/>
    <lineage>
        <taxon>Bacteria</taxon>
        <taxon>Bacillati</taxon>
        <taxon>Bacillota</taxon>
        <taxon>Clostridia</taxon>
        <taxon>Eubacteriales</taxon>
        <taxon>Oscillospiraceae</taxon>
        <taxon>Pseudoflavonifractor</taxon>
    </lineage>
</organism>
<gene>
    <name evidence="8" type="ORF">H8S34_01610</name>
</gene>